<accession>A0A6C2YIU1</accession>
<keyword evidence="3 5" id="KW-0874">Quinone</keyword>
<comment type="catalytic activity">
    <reaction evidence="3 5">
        <text>a quinone + NADH + 5 H(+)(in) = a quinol + NAD(+) + 4 H(+)(out)</text>
        <dbReference type="Rhea" id="RHEA:57888"/>
        <dbReference type="ChEBI" id="CHEBI:15378"/>
        <dbReference type="ChEBI" id="CHEBI:24646"/>
        <dbReference type="ChEBI" id="CHEBI:57540"/>
        <dbReference type="ChEBI" id="CHEBI:57945"/>
        <dbReference type="ChEBI" id="CHEBI:132124"/>
    </reaction>
</comment>
<dbReference type="Pfam" id="PF00329">
    <property type="entry name" value="Complex1_30kDa"/>
    <property type="match status" value="1"/>
</dbReference>
<keyword evidence="8" id="KW-1185">Reference proteome</keyword>
<keyword evidence="3" id="KW-1003">Cell membrane</keyword>
<dbReference type="Gene3D" id="3.30.460.80">
    <property type="entry name" value="NADH:ubiquinone oxidoreductase, 30kDa subunit"/>
    <property type="match status" value="1"/>
</dbReference>
<keyword evidence="2 3" id="KW-0813">Transport</keyword>
<dbReference type="PANTHER" id="PTHR10884:SF14">
    <property type="entry name" value="NADH DEHYDROGENASE [UBIQUINONE] IRON-SULFUR PROTEIN 3, MITOCHONDRIAL"/>
    <property type="match status" value="1"/>
</dbReference>
<dbReference type="PANTHER" id="PTHR10884">
    <property type="entry name" value="NADH DEHYDROGENASE UBIQUINONE IRON-SULFUR PROTEIN 3"/>
    <property type="match status" value="1"/>
</dbReference>
<evidence type="ECO:0000259" key="6">
    <source>
        <dbReference type="Pfam" id="PF00329"/>
    </source>
</evidence>
<dbReference type="HAMAP" id="MF_01357">
    <property type="entry name" value="NDH1_NuoC"/>
    <property type="match status" value="1"/>
</dbReference>
<dbReference type="GO" id="GO:0050136">
    <property type="term" value="F:NADH dehydrogenase (quinone) (non-electrogenic) activity"/>
    <property type="evidence" value="ECO:0007669"/>
    <property type="project" value="UniProtKB-UniRule"/>
</dbReference>
<evidence type="ECO:0000313" key="8">
    <source>
        <dbReference type="Proteomes" id="UP000464378"/>
    </source>
</evidence>
<dbReference type="GO" id="GO:0048038">
    <property type="term" value="F:quinone binding"/>
    <property type="evidence" value="ECO:0007669"/>
    <property type="project" value="UniProtKB-KW"/>
</dbReference>
<evidence type="ECO:0000256" key="2">
    <source>
        <dbReference type="ARBA" id="ARBA00022448"/>
    </source>
</evidence>
<dbReference type="GO" id="GO:0008137">
    <property type="term" value="F:NADH dehydrogenase (ubiquinone) activity"/>
    <property type="evidence" value="ECO:0007669"/>
    <property type="project" value="InterPro"/>
</dbReference>
<dbReference type="InterPro" id="IPR020396">
    <property type="entry name" value="NADH_UbQ_OxRdtase_CS"/>
</dbReference>
<proteinExistence type="inferred from homology"/>
<evidence type="ECO:0000256" key="5">
    <source>
        <dbReference type="RuleBase" id="RU003582"/>
    </source>
</evidence>
<evidence type="ECO:0000256" key="4">
    <source>
        <dbReference type="RuleBase" id="RU003456"/>
    </source>
</evidence>
<evidence type="ECO:0000256" key="3">
    <source>
        <dbReference type="HAMAP-Rule" id="MF_01357"/>
    </source>
</evidence>
<feature type="domain" description="NADH:ubiquinone oxidoreductase 30kDa subunit" evidence="6">
    <location>
        <begin position="34"/>
        <end position="156"/>
    </location>
</feature>
<dbReference type="EC" id="7.1.1.-" evidence="3"/>
<dbReference type="EMBL" id="LR586016">
    <property type="protein sequence ID" value="VIP00892.1"/>
    <property type="molecule type" value="Genomic_DNA"/>
</dbReference>
<sequence>MPSYLDKLKERFGAEAITLSAFTHKGAVINQRVIVPVEQFLDVMKLLKLECGFDMLADVTCVDYLQYPDARDRYGVIYPLTNTSTGERVVVKTFVNDPDPAVPSVYDLWKGADWLEREVYDMYGIRFDGHPDLRRILMPDEFASYPLRKDYPLRGKAERHNFPILTRADG</sequence>
<dbReference type="SUPFAM" id="SSF143243">
    <property type="entry name" value="Nqo5-like"/>
    <property type="match status" value="1"/>
</dbReference>
<dbReference type="InParanoid" id="A0A6C2YIU1"/>
<comment type="function">
    <text evidence="3">NDH-1 shuttles electrons from NADH, via FMN and iron-sulfur (Fe-S) centers, to quinones in the respiratory chain. The immediate electron acceptor for the enzyme in this species is believed to be ubiquinone. Couples the redox reaction to proton translocation (for every two electrons transferred, four hydrogen ions are translocated across the cytoplasmic membrane), and thus conserves the redox energy in a proton gradient.</text>
</comment>
<name>A0A6C2YIU1_9BACT</name>
<dbReference type="InterPro" id="IPR001268">
    <property type="entry name" value="NADH_UbQ_OxRdtase_30kDa_su"/>
</dbReference>
<dbReference type="GO" id="GO:0005886">
    <property type="term" value="C:plasma membrane"/>
    <property type="evidence" value="ECO:0007669"/>
    <property type="project" value="UniProtKB-SubCell"/>
</dbReference>
<dbReference type="NCBIfam" id="TIGR01961">
    <property type="entry name" value="NuoC_fam"/>
    <property type="match status" value="1"/>
</dbReference>
<dbReference type="AlphaFoldDB" id="A0A6C2YIU1"/>
<dbReference type="Proteomes" id="UP000464378">
    <property type="component" value="Chromosome"/>
</dbReference>
<dbReference type="KEGG" id="tim:GMBLW1_30680"/>
<reference evidence="7" key="1">
    <citation type="submission" date="2019-04" db="EMBL/GenBank/DDBJ databases">
        <authorList>
            <consortium name="Science for Life Laboratories"/>
        </authorList>
    </citation>
    <scope>NUCLEOTIDE SEQUENCE</scope>
    <source>
        <strain evidence="7">MBLW1</strain>
    </source>
</reference>
<comment type="subunit">
    <text evidence="3">NDH-1 is composed of 14 different subunits. Subunits NuoB, C, D, E, F, and G constitute the peripheral sector of the complex.</text>
</comment>
<dbReference type="InterPro" id="IPR010218">
    <property type="entry name" value="NADH_DH_suC"/>
</dbReference>
<evidence type="ECO:0000313" key="7">
    <source>
        <dbReference type="EMBL" id="VIP00892.1"/>
    </source>
</evidence>
<dbReference type="PROSITE" id="PS00542">
    <property type="entry name" value="COMPLEX1_30K"/>
    <property type="match status" value="1"/>
</dbReference>
<comment type="similarity">
    <text evidence="1 3 4">Belongs to the complex I 30 kDa subunit family.</text>
</comment>
<evidence type="ECO:0000256" key="1">
    <source>
        <dbReference type="ARBA" id="ARBA00007569"/>
    </source>
</evidence>
<keyword evidence="3 4" id="KW-1278">Translocase</keyword>
<gene>
    <name evidence="3" type="primary">nuoC</name>
    <name evidence="7" type="ORF">GMBLW1_30680</name>
</gene>
<protein>
    <recommendedName>
        <fullName evidence="3">NADH-quinone oxidoreductase subunit C</fullName>
        <ecNumber evidence="3">7.1.1.-</ecNumber>
    </recommendedName>
    <alternativeName>
        <fullName evidence="3">NADH dehydrogenase I subunit C</fullName>
    </alternativeName>
    <alternativeName>
        <fullName evidence="3">NDH-1 subunit C</fullName>
    </alternativeName>
</protein>
<keyword evidence="3 4" id="KW-0520">NAD</keyword>
<keyword evidence="3" id="KW-0472">Membrane</keyword>
<keyword evidence="3" id="KW-0830">Ubiquinone</keyword>
<organism evidence="7">
    <name type="scientific">Tuwongella immobilis</name>
    <dbReference type="NCBI Taxonomy" id="692036"/>
    <lineage>
        <taxon>Bacteria</taxon>
        <taxon>Pseudomonadati</taxon>
        <taxon>Planctomycetota</taxon>
        <taxon>Planctomycetia</taxon>
        <taxon>Gemmatales</taxon>
        <taxon>Gemmataceae</taxon>
        <taxon>Tuwongella</taxon>
    </lineage>
</organism>
<dbReference type="InterPro" id="IPR037232">
    <property type="entry name" value="NADH_quin_OxRdtase_su_C/D-like"/>
</dbReference>
<dbReference type="EMBL" id="LR593887">
    <property type="protein sequence ID" value="VTR97202.1"/>
    <property type="molecule type" value="Genomic_DNA"/>
</dbReference>
<comment type="subcellular location">
    <subcellularLocation>
        <location evidence="3">Cell membrane</location>
        <topology evidence="3">Peripheral membrane protein</topology>
        <orientation evidence="3">Cytoplasmic side</orientation>
    </subcellularLocation>
</comment>
<dbReference type="RefSeq" id="WP_162656058.1">
    <property type="nucleotide sequence ID" value="NZ_LR593887.1"/>
</dbReference>